<dbReference type="PANTHER" id="PTHR11471:SF24">
    <property type="entry name" value="TUMOR NECROSIS FACTOR LIGAND SUPERFAMILY MEMBER 15"/>
    <property type="match status" value="1"/>
</dbReference>
<reference evidence="6" key="2">
    <citation type="submission" date="2025-08" db="UniProtKB">
        <authorList>
            <consortium name="Ensembl"/>
        </authorList>
    </citation>
    <scope>IDENTIFICATION</scope>
</reference>
<dbReference type="SMART" id="SM00207">
    <property type="entry name" value="TNF"/>
    <property type="match status" value="1"/>
</dbReference>
<dbReference type="Gene3D" id="2.60.120.40">
    <property type="match status" value="1"/>
</dbReference>
<dbReference type="Ensembl" id="ENSSFAT00005026439.1">
    <property type="protein sequence ID" value="ENSSFAP00005025425.1"/>
    <property type="gene ID" value="ENSSFAG00005013083.1"/>
</dbReference>
<dbReference type="GO" id="GO:0006955">
    <property type="term" value="P:immune response"/>
    <property type="evidence" value="ECO:0007669"/>
    <property type="project" value="InterPro"/>
</dbReference>
<sequence length="142" mass="16363">FFLAPVKRSIHGNRLNWENEKGDAFCRGGFNCSNWELVVPKKGIYRVFLQVTWRQPECAGNELLFKVEVIVFSDTYRQDRVVLSMFDTVTCRTYLTKSLFGSKFLKLTPNSRLHVNSTFPSLITSSEHEVFFGAELTDESPQ</sequence>
<dbReference type="Pfam" id="PF00229">
    <property type="entry name" value="TNF"/>
    <property type="match status" value="1"/>
</dbReference>
<dbReference type="SUPFAM" id="SSF49842">
    <property type="entry name" value="TNF-like"/>
    <property type="match status" value="1"/>
</dbReference>
<dbReference type="Proteomes" id="UP000472267">
    <property type="component" value="Chromosome 12"/>
</dbReference>
<dbReference type="PANTHER" id="PTHR11471">
    <property type="entry name" value="TUMOR NECROSIS FACTOR FAMILY MEMBER"/>
    <property type="match status" value="1"/>
</dbReference>
<evidence type="ECO:0000313" key="7">
    <source>
        <dbReference type="Proteomes" id="UP000472267"/>
    </source>
</evidence>
<keyword evidence="3" id="KW-0202">Cytokine</keyword>
<dbReference type="GO" id="GO:0005164">
    <property type="term" value="F:tumor necrosis factor receptor binding"/>
    <property type="evidence" value="ECO:0007669"/>
    <property type="project" value="InterPro"/>
</dbReference>
<reference evidence="6" key="3">
    <citation type="submission" date="2025-09" db="UniProtKB">
        <authorList>
            <consortium name="Ensembl"/>
        </authorList>
    </citation>
    <scope>IDENTIFICATION</scope>
</reference>
<comment type="similarity">
    <text evidence="2">Belongs to the tumor necrosis factor family.</text>
</comment>
<comment type="subcellular location">
    <subcellularLocation>
        <location evidence="1">Membrane</location>
    </subcellularLocation>
</comment>
<evidence type="ECO:0000256" key="2">
    <source>
        <dbReference type="ARBA" id="ARBA00008670"/>
    </source>
</evidence>
<evidence type="ECO:0000259" key="5">
    <source>
        <dbReference type="PROSITE" id="PS50049"/>
    </source>
</evidence>
<dbReference type="PROSITE" id="PS50049">
    <property type="entry name" value="THD_2"/>
    <property type="match status" value="1"/>
</dbReference>
<dbReference type="InterPro" id="IPR008983">
    <property type="entry name" value="Tumour_necrosis_fac-like_dom"/>
</dbReference>
<evidence type="ECO:0000256" key="3">
    <source>
        <dbReference type="ARBA" id="ARBA00022514"/>
    </source>
</evidence>
<evidence type="ECO:0000256" key="1">
    <source>
        <dbReference type="ARBA" id="ARBA00004370"/>
    </source>
</evidence>
<dbReference type="InParanoid" id="A0A672H8N4"/>
<keyword evidence="4" id="KW-0472">Membrane</keyword>
<protein>
    <recommendedName>
        <fullName evidence="5">THD domain-containing protein</fullName>
    </recommendedName>
</protein>
<dbReference type="GO" id="GO:0005615">
    <property type="term" value="C:extracellular space"/>
    <property type="evidence" value="ECO:0007669"/>
    <property type="project" value="UniProtKB-KW"/>
</dbReference>
<dbReference type="InterPro" id="IPR006052">
    <property type="entry name" value="TNF_dom"/>
</dbReference>
<evidence type="ECO:0000313" key="6">
    <source>
        <dbReference type="Ensembl" id="ENSSFAP00005025425.1"/>
    </source>
</evidence>
<dbReference type="GO" id="GO:0016020">
    <property type="term" value="C:membrane"/>
    <property type="evidence" value="ECO:0007669"/>
    <property type="project" value="UniProtKB-SubCell"/>
</dbReference>
<dbReference type="GO" id="GO:0005125">
    <property type="term" value="F:cytokine activity"/>
    <property type="evidence" value="ECO:0007669"/>
    <property type="project" value="UniProtKB-KW"/>
</dbReference>
<keyword evidence="7" id="KW-1185">Reference proteome</keyword>
<feature type="domain" description="THD" evidence="5">
    <location>
        <begin position="1"/>
        <end position="137"/>
    </location>
</feature>
<dbReference type="AlphaFoldDB" id="A0A672H8N4"/>
<accession>A0A672H8N4</accession>
<organism evidence="6 7">
    <name type="scientific">Salarias fasciatus</name>
    <name type="common">Jewelled blenny</name>
    <name type="synonym">Blennius fasciatus</name>
    <dbReference type="NCBI Taxonomy" id="181472"/>
    <lineage>
        <taxon>Eukaryota</taxon>
        <taxon>Metazoa</taxon>
        <taxon>Chordata</taxon>
        <taxon>Craniata</taxon>
        <taxon>Vertebrata</taxon>
        <taxon>Euteleostomi</taxon>
        <taxon>Actinopterygii</taxon>
        <taxon>Neopterygii</taxon>
        <taxon>Teleostei</taxon>
        <taxon>Neoteleostei</taxon>
        <taxon>Acanthomorphata</taxon>
        <taxon>Ovalentaria</taxon>
        <taxon>Blenniimorphae</taxon>
        <taxon>Blenniiformes</taxon>
        <taxon>Blennioidei</taxon>
        <taxon>Blenniidae</taxon>
        <taxon>Salariinae</taxon>
        <taxon>Salarias</taxon>
    </lineage>
</organism>
<name>A0A672H8N4_SALFA</name>
<proteinExistence type="inferred from homology"/>
<dbReference type="OMA" id="NGQYLQW"/>
<reference evidence="6" key="1">
    <citation type="submission" date="2019-06" db="EMBL/GenBank/DDBJ databases">
        <authorList>
            <consortium name="Wellcome Sanger Institute Data Sharing"/>
        </authorList>
    </citation>
    <scope>NUCLEOTIDE SEQUENCE [LARGE SCALE GENOMIC DNA]</scope>
</reference>
<evidence type="ECO:0000256" key="4">
    <source>
        <dbReference type="ARBA" id="ARBA00023136"/>
    </source>
</evidence>